<dbReference type="AlphaFoldDB" id="A0A2W1BNG8"/>
<evidence type="ECO:0000313" key="1">
    <source>
        <dbReference type="EMBL" id="PZC76498.1"/>
    </source>
</evidence>
<proteinExistence type="predicted"/>
<name>A0A2W1BNG8_HELAM</name>
<gene>
    <name evidence="1" type="primary">HaOG204518</name>
    <name evidence="1" type="ORF">B5X24_HaOG204518</name>
</gene>
<reference evidence="1 2" key="1">
    <citation type="journal article" date="2017" name="BMC Biol.">
        <title>Genomic innovations, transcriptional plasticity and gene loss underlying the evolution and divergence of two highly polyphagous and invasive Helicoverpa pest species.</title>
        <authorList>
            <person name="Pearce S.L."/>
            <person name="Clarke D.F."/>
            <person name="East P.D."/>
            <person name="Elfekih S."/>
            <person name="Gordon K.H."/>
            <person name="Jermiin L.S."/>
            <person name="McGaughran A."/>
            <person name="Oakeshott J.G."/>
            <person name="Papanikolaou A."/>
            <person name="Perera O.P."/>
            <person name="Rane R.V."/>
            <person name="Richards S."/>
            <person name="Tay W.T."/>
            <person name="Walsh T.K."/>
            <person name="Anderson A."/>
            <person name="Anderson C.J."/>
            <person name="Asgari S."/>
            <person name="Board P.G."/>
            <person name="Bretschneider A."/>
            <person name="Campbell P.M."/>
            <person name="Chertemps T."/>
            <person name="Christeller J.T."/>
            <person name="Coppin C.W."/>
            <person name="Downes S.J."/>
            <person name="Duan G."/>
            <person name="Farnsworth C.A."/>
            <person name="Good R.T."/>
            <person name="Han L.B."/>
            <person name="Han Y.C."/>
            <person name="Hatje K."/>
            <person name="Horne I."/>
            <person name="Huang Y.P."/>
            <person name="Hughes D.S."/>
            <person name="Jacquin-Joly E."/>
            <person name="James W."/>
            <person name="Jhangiani S."/>
            <person name="Kollmar M."/>
            <person name="Kuwar S.S."/>
            <person name="Li S."/>
            <person name="Liu N.Y."/>
            <person name="Maibeche M.T."/>
            <person name="Miller J.R."/>
            <person name="Montagne N."/>
            <person name="Perry T."/>
            <person name="Qu J."/>
            <person name="Song S.V."/>
            <person name="Sutton G.G."/>
            <person name="Vogel H."/>
            <person name="Walenz B.P."/>
            <person name="Xu W."/>
            <person name="Zhang H.J."/>
            <person name="Zou Z."/>
            <person name="Batterham P."/>
            <person name="Edwards O.R."/>
            <person name="Feyereisen R."/>
            <person name="Gibbs R.A."/>
            <person name="Heckel D.G."/>
            <person name="McGrath A."/>
            <person name="Robin C."/>
            <person name="Scherer S.E."/>
            <person name="Worley K.C."/>
            <person name="Wu Y.D."/>
        </authorList>
    </citation>
    <scope>NUCLEOTIDE SEQUENCE [LARGE SCALE GENOMIC DNA]</scope>
    <source>
        <strain evidence="1">Harm_GR_Male_#8</strain>
        <tissue evidence="1">Whole organism</tissue>
    </source>
</reference>
<dbReference type="EMBL" id="KZ149955">
    <property type="protein sequence ID" value="PZC76498.1"/>
    <property type="molecule type" value="Genomic_DNA"/>
</dbReference>
<organism evidence="1 2">
    <name type="scientific">Helicoverpa armigera</name>
    <name type="common">Cotton bollworm</name>
    <name type="synonym">Heliothis armigera</name>
    <dbReference type="NCBI Taxonomy" id="29058"/>
    <lineage>
        <taxon>Eukaryota</taxon>
        <taxon>Metazoa</taxon>
        <taxon>Ecdysozoa</taxon>
        <taxon>Arthropoda</taxon>
        <taxon>Hexapoda</taxon>
        <taxon>Insecta</taxon>
        <taxon>Pterygota</taxon>
        <taxon>Neoptera</taxon>
        <taxon>Endopterygota</taxon>
        <taxon>Lepidoptera</taxon>
        <taxon>Glossata</taxon>
        <taxon>Ditrysia</taxon>
        <taxon>Noctuoidea</taxon>
        <taxon>Noctuidae</taxon>
        <taxon>Heliothinae</taxon>
        <taxon>Helicoverpa</taxon>
    </lineage>
</organism>
<dbReference type="Proteomes" id="UP000249218">
    <property type="component" value="Unassembled WGS sequence"/>
</dbReference>
<sequence length="92" mass="9914">MTDDVVVAEWRLWRGCGSGAHVLATSVVVVADMFDNNAGSDERCAAVNQLAMMPRYGLFIYVGAPRGAGSPPTTCHNTLFHKFHVLSGYLEG</sequence>
<protein>
    <submittedName>
        <fullName evidence="1">Uncharacterized protein</fullName>
    </submittedName>
</protein>
<accession>A0A2W1BNG8</accession>
<evidence type="ECO:0000313" key="2">
    <source>
        <dbReference type="Proteomes" id="UP000249218"/>
    </source>
</evidence>
<keyword evidence="2" id="KW-1185">Reference proteome</keyword>